<accession>A0AAV7QYD8</accession>
<evidence type="ECO:0000313" key="2">
    <source>
        <dbReference type="EMBL" id="KAJ1144281.1"/>
    </source>
</evidence>
<evidence type="ECO:0000313" key="3">
    <source>
        <dbReference type="Proteomes" id="UP001066276"/>
    </source>
</evidence>
<proteinExistence type="predicted"/>
<dbReference type="Proteomes" id="UP001066276">
    <property type="component" value="Chromosome 6"/>
</dbReference>
<evidence type="ECO:0000256" key="1">
    <source>
        <dbReference type="SAM" id="MobiDB-lite"/>
    </source>
</evidence>
<dbReference type="EMBL" id="JANPWB010000010">
    <property type="protein sequence ID" value="KAJ1144281.1"/>
    <property type="molecule type" value="Genomic_DNA"/>
</dbReference>
<name>A0AAV7QYD8_PLEWA</name>
<gene>
    <name evidence="2" type="ORF">NDU88_010582</name>
</gene>
<comment type="caution">
    <text evidence="2">The sequence shown here is derived from an EMBL/GenBank/DDBJ whole genome shotgun (WGS) entry which is preliminary data.</text>
</comment>
<reference evidence="2" key="1">
    <citation type="journal article" date="2022" name="bioRxiv">
        <title>Sequencing and chromosome-scale assembly of the giantPleurodeles waltlgenome.</title>
        <authorList>
            <person name="Brown T."/>
            <person name="Elewa A."/>
            <person name="Iarovenko S."/>
            <person name="Subramanian E."/>
            <person name="Araus A.J."/>
            <person name="Petzold A."/>
            <person name="Susuki M."/>
            <person name="Suzuki K.-i.T."/>
            <person name="Hayashi T."/>
            <person name="Toyoda A."/>
            <person name="Oliveira C."/>
            <person name="Osipova E."/>
            <person name="Leigh N.D."/>
            <person name="Simon A."/>
            <person name="Yun M.H."/>
        </authorList>
    </citation>
    <scope>NUCLEOTIDE SEQUENCE</scope>
    <source>
        <strain evidence="2">20211129_DDA</strain>
        <tissue evidence="2">Liver</tissue>
    </source>
</reference>
<sequence length="101" mass="11082">MAASTCVSAKPQGDETPSKGFSGTGDASGLEGHERALIEGRPSPAEVSRWPESSRKEAGEHQWVQRHSLVVPMWCDFAKLRSGMLEDREGCPEHSKGWLFD</sequence>
<dbReference type="AlphaFoldDB" id="A0AAV7QYD8"/>
<keyword evidence="3" id="KW-1185">Reference proteome</keyword>
<feature type="region of interest" description="Disordered" evidence="1">
    <location>
        <begin position="1"/>
        <end position="60"/>
    </location>
</feature>
<organism evidence="2 3">
    <name type="scientific">Pleurodeles waltl</name>
    <name type="common">Iberian ribbed newt</name>
    <dbReference type="NCBI Taxonomy" id="8319"/>
    <lineage>
        <taxon>Eukaryota</taxon>
        <taxon>Metazoa</taxon>
        <taxon>Chordata</taxon>
        <taxon>Craniata</taxon>
        <taxon>Vertebrata</taxon>
        <taxon>Euteleostomi</taxon>
        <taxon>Amphibia</taxon>
        <taxon>Batrachia</taxon>
        <taxon>Caudata</taxon>
        <taxon>Salamandroidea</taxon>
        <taxon>Salamandridae</taxon>
        <taxon>Pleurodelinae</taxon>
        <taxon>Pleurodeles</taxon>
    </lineage>
</organism>
<protein>
    <submittedName>
        <fullName evidence="2">Uncharacterized protein</fullName>
    </submittedName>
</protein>